<keyword evidence="1" id="KW-0812">Transmembrane</keyword>
<reference evidence="2" key="2">
    <citation type="submission" date="2020-05" db="UniProtKB">
        <authorList>
            <consortium name="EnsemblMetazoa"/>
        </authorList>
    </citation>
    <scope>IDENTIFICATION</scope>
    <source>
        <strain evidence="2">A-37</strain>
    </source>
</reference>
<organism evidence="2 3">
    <name type="scientific">Anopheles culicifacies</name>
    <dbReference type="NCBI Taxonomy" id="139723"/>
    <lineage>
        <taxon>Eukaryota</taxon>
        <taxon>Metazoa</taxon>
        <taxon>Ecdysozoa</taxon>
        <taxon>Arthropoda</taxon>
        <taxon>Hexapoda</taxon>
        <taxon>Insecta</taxon>
        <taxon>Pterygota</taxon>
        <taxon>Neoptera</taxon>
        <taxon>Endopterygota</taxon>
        <taxon>Diptera</taxon>
        <taxon>Nematocera</taxon>
        <taxon>Culicoidea</taxon>
        <taxon>Culicidae</taxon>
        <taxon>Anophelinae</taxon>
        <taxon>Anopheles</taxon>
        <taxon>culicifacies species complex</taxon>
    </lineage>
</organism>
<evidence type="ECO:0000313" key="3">
    <source>
        <dbReference type="Proteomes" id="UP000075883"/>
    </source>
</evidence>
<accession>A0A182MB05</accession>
<keyword evidence="1" id="KW-0472">Membrane</keyword>
<proteinExistence type="predicted"/>
<feature type="transmembrane region" description="Helical" evidence="1">
    <location>
        <begin position="12"/>
        <end position="44"/>
    </location>
</feature>
<dbReference type="AlphaFoldDB" id="A0A182MB05"/>
<keyword evidence="1" id="KW-1133">Transmembrane helix</keyword>
<reference evidence="3" key="1">
    <citation type="submission" date="2013-09" db="EMBL/GenBank/DDBJ databases">
        <title>The Genome Sequence of Anopheles culicifacies species A.</title>
        <authorList>
            <consortium name="The Broad Institute Genomics Platform"/>
            <person name="Neafsey D.E."/>
            <person name="Besansky N."/>
            <person name="Howell P."/>
            <person name="Walton C."/>
            <person name="Young S.K."/>
            <person name="Zeng Q."/>
            <person name="Gargeya S."/>
            <person name="Fitzgerald M."/>
            <person name="Haas B."/>
            <person name="Abouelleil A."/>
            <person name="Allen A.W."/>
            <person name="Alvarado L."/>
            <person name="Arachchi H.M."/>
            <person name="Berlin A.M."/>
            <person name="Chapman S.B."/>
            <person name="Gainer-Dewar J."/>
            <person name="Goldberg J."/>
            <person name="Griggs A."/>
            <person name="Gujja S."/>
            <person name="Hansen M."/>
            <person name="Howarth C."/>
            <person name="Imamovic A."/>
            <person name="Ireland A."/>
            <person name="Larimer J."/>
            <person name="McCowan C."/>
            <person name="Murphy C."/>
            <person name="Pearson M."/>
            <person name="Poon T.W."/>
            <person name="Priest M."/>
            <person name="Roberts A."/>
            <person name="Saif S."/>
            <person name="Shea T."/>
            <person name="Sisk P."/>
            <person name="Sykes S."/>
            <person name="Wortman J."/>
            <person name="Nusbaum C."/>
            <person name="Birren B."/>
        </authorList>
    </citation>
    <scope>NUCLEOTIDE SEQUENCE [LARGE SCALE GENOMIC DNA]</scope>
    <source>
        <strain evidence="3">A-37</strain>
    </source>
</reference>
<dbReference type="Proteomes" id="UP000075883">
    <property type="component" value="Unassembled WGS sequence"/>
</dbReference>
<keyword evidence="3" id="KW-1185">Reference proteome</keyword>
<dbReference type="EnsemblMetazoa" id="ACUA013885-RA">
    <property type="protein sequence ID" value="ACUA013885-PA"/>
    <property type="gene ID" value="ACUA013885"/>
</dbReference>
<protein>
    <submittedName>
        <fullName evidence="2">Uncharacterized protein</fullName>
    </submittedName>
</protein>
<evidence type="ECO:0000256" key="1">
    <source>
        <dbReference type="SAM" id="Phobius"/>
    </source>
</evidence>
<dbReference type="VEuPathDB" id="VectorBase:ACUA013885"/>
<dbReference type="EMBL" id="AXCM01007722">
    <property type="status" value="NOT_ANNOTATED_CDS"/>
    <property type="molecule type" value="Genomic_DNA"/>
</dbReference>
<name>A0A182MB05_9DIPT</name>
<sequence length="121" mass="13821">MKELMQEMPTIVIIVISSITLLLFILLATNLIKLFMLATMAIGLRNLYNSKYKHFVESCPNRFGWTFTLLANVYPPGVKTIKRDCYKIDTGRRLLNDYSSSSLLARLRALVKETIVLTSCE</sequence>
<evidence type="ECO:0000313" key="2">
    <source>
        <dbReference type="EnsemblMetazoa" id="ACUA013885-PA"/>
    </source>
</evidence>